<proteinExistence type="predicted"/>
<dbReference type="PANTHER" id="PTHR20875:SF2">
    <property type="entry name" value="EF-HAND CALCIUM-BINDING DOMAIN-CONTAINING PROTEIN 6"/>
    <property type="match status" value="1"/>
</dbReference>
<evidence type="ECO:0000313" key="2">
    <source>
        <dbReference type="EMBL" id="KAK7241492.1"/>
    </source>
</evidence>
<organism evidence="2 3">
    <name type="scientific">Aureococcus anophagefferens</name>
    <name type="common">Harmful bloom alga</name>
    <dbReference type="NCBI Taxonomy" id="44056"/>
    <lineage>
        <taxon>Eukaryota</taxon>
        <taxon>Sar</taxon>
        <taxon>Stramenopiles</taxon>
        <taxon>Ochrophyta</taxon>
        <taxon>Pelagophyceae</taxon>
        <taxon>Pelagomonadales</taxon>
        <taxon>Pelagomonadaceae</taxon>
        <taxon>Aureococcus</taxon>
    </lineage>
</organism>
<dbReference type="SUPFAM" id="SSF47473">
    <property type="entry name" value="EF-hand"/>
    <property type="match status" value="2"/>
</dbReference>
<dbReference type="SMART" id="SM00054">
    <property type="entry name" value="EFh"/>
    <property type="match status" value="2"/>
</dbReference>
<evidence type="ECO:0000313" key="3">
    <source>
        <dbReference type="Proteomes" id="UP001363151"/>
    </source>
</evidence>
<sequence length="885" mass="96241">MAPAAHHATLSAACRELRSVVVAGAEAVGASVGADAGTSAYGVWLSRTLGERGLSRTVPTHVDVLCELLVAYNRENGWRLEASALKAWAASFDGTGDERVGAEDVERFARCAGGAWRGGSAAEPPISARDWVVAFTTGDDDADALVTQIRDGLRRRGRDVRRLESAFAAALTDEGKGAKTLPIAAAVRALTRSWGGREDTRLVRVAGRALRGGAFCDRGSTAADPKAHRGGAVDCARLVAAVRRSFLAPVDGAVASTTGSRLLDAKLAAVGRVLEERRRDVVVATFRGADGEGDGRLTADEFLVALHRLDVFPLDEGLDALDAADVRGLYEFFDDDEGKGVDVDELLSLALDRAVVAHAHGRDAILARANAAAARSGASLDGDIVRDVAEYLVRHDRRRDGCCKQAALEKALRWTGISSELAPLDLEELLDALRVEEPAGRSSAASAKKKAPPRSDYALFLERVLDSEAPVRRVAHRPEPARKPPKQARRLFGAACAKLFDACAASARRGGPRFHELFADVDRRRVGAVDVDGFDDALDDLGEWLLADGPLLFDDERAAVLDCTAGADGLVDYETLYEWLLHYGQAPEEEETYAPETPYVRTPARFRDDDARASRASLGYDGDRRRPPPTALAGDAQMGDVARRLRAALKDLRLRYGGPVDLERAFERFDRRGRGVVESPDFLHVLHSLNLSAQDTRAISRRFDKYGDCVDYRDFIRFAEQDYNELTFLARHVADKLGDQQRRGLDVLLPFTMGDRAGHGLLPARDFADALAALDLDLTDADIGDLAAHFARPNDPDYVDYRDFLKFVREHGGHRPERPRVHRSVDGGDYDGLRGATPHAARPDHSPLRSAGDAFLRTRADFFAEPALAQDDPLNFVDDAGAWRS</sequence>
<gene>
    <name evidence="2" type="ORF">SO694_00058271</name>
</gene>
<dbReference type="PROSITE" id="PS50222">
    <property type="entry name" value="EF_HAND_2"/>
    <property type="match status" value="1"/>
</dbReference>
<dbReference type="InterPro" id="IPR002048">
    <property type="entry name" value="EF_hand_dom"/>
</dbReference>
<dbReference type="Gene3D" id="1.10.238.10">
    <property type="entry name" value="EF-hand"/>
    <property type="match status" value="2"/>
</dbReference>
<feature type="domain" description="EF-hand" evidence="1">
    <location>
        <begin position="277"/>
        <end position="312"/>
    </location>
</feature>
<evidence type="ECO:0000259" key="1">
    <source>
        <dbReference type="PROSITE" id="PS50222"/>
    </source>
</evidence>
<dbReference type="InterPro" id="IPR052603">
    <property type="entry name" value="EFCB6"/>
</dbReference>
<accession>A0ABR1FZ55</accession>
<dbReference type="EMBL" id="JBBJCI010000201">
    <property type="protein sequence ID" value="KAK7241492.1"/>
    <property type="molecule type" value="Genomic_DNA"/>
</dbReference>
<name>A0ABR1FZ55_AURAN</name>
<dbReference type="PANTHER" id="PTHR20875">
    <property type="entry name" value="EF-HAND CALCIUM-BINDING DOMAIN-CONTAINING PROTEIN 6-RELATED"/>
    <property type="match status" value="1"/>
</dbReference>
<keyword evidence="3" id="KW-1185">Reference proteome</keyword>
<dbReference type="InterPro" id="IPR011992">
    <property type="entry name" value="EF-hand-dom_pair"/>
</dbReference>
<protein>
    <recommendedName>
        <fullName evidence="1">EF-hand domain-containing protein</fullName>
    </recommendedName>
</protein>
<reference evidence="2 3" key="1">
    <citation type="submission" date="2024-03" db="EMBL/GenBank/DDBJ databases">
        <title>Aureococcus anophagefferens CCMP1851 and Kratosvirus quantuckense: Draft genome of a second virus-susceptible host strain in the model system.</title>
        <authorList>
            <person name="Chase E."/>
            <person name="Truchon A.R."/>
            <person name="Schepens W."/>
            <person name="Wilhelm S.W."/>
        </authorList>
    </citation>
    <scope>NUCLEOTIDE SEQUENCE [LARGE SCALE GENOMIC DNA]</scope>
    <source>
        <strain evidence="2 3">CCMP1851</strain>
    </source>
</reference>
<dbReference type="Proteomes" id="UP001363151">
    <property type="component" value="Unassembled WGS sequence"/>
</dbReference>
<comment type="caution">
    <text evidence="2">The sequence shown here is derived from an EMBL/GenBank/DDBJ whole genome shotgun (WGS) entry which is preliminary data.</text>
</comment>